<dbReference type="STRING" id="559515.M4BE10"/>
<reference evidence="3" key="1">
    <citation type="journal article" date="2010" name="Science">
        <title>Signatures of adaptation to obligate biotrophy in the Hyaloperonospora arabidopsidis genome.</title>
        <authorList>
            <person name="Baxter L."/>
            <person name="Tripathy S."/>
            <person name="Ishaque N."/>
            <person name="Boot N."/>
            <person name="Cabral A."/>
            <person name="Kemen E."/>
            <person name="Thines M."/>
            <person name="Ah-Fong A."/>
            <person name="Anderson R."/>
            <person name="Badejoko W."/>
            <person name="Bittner-Eddy P."/>
            <person name="Boore J.L."/>
            <person name="Chibucos M.C."/>
            <person name="Coates M."/>
            <person name="Dehal P."/>
            <person name="Delehaunty K."/>
            <person name="Dong S."/>
            <person name="Downton P."/>
            <person name="Dumas B."/>
            <person name="Fabro G."/>
            <person name="Fronick C."/>
            <person name="Fuerstenberg S.I."/>
            <person name="Fulton L."/>
            <person name="Gaulin E."/>
            <person name="Govers F."/>
            <person name="Hughes L."/>
            <person name="Humphray S."/>
            <person name="Jiang R.H."/>
            <person name="Judelson H."/>
            <person name="Kamoun S."/>
            <person name="Kyung K."/>
            <person name="Meijer H."/>
            <person name="Minx P."/>
            <person name="Morris P."/>
            <person name="Nelson J."/>
            <person name="Phuntumart V."/>
            <person name="Qutob D."/>
            <person name="Rehmany A."/>
            <person name="Rougon-Cardoso A."/>
            <person name="Ryden P."/>
            <person name="Torto-Alalibo T."/>
            <person name="Studholme D."/>
            <person name="Wang Y."/>
            <person name="Win J."/>
            <person name="Wood J."/>
            <person name="Clifton S.W."/>
            <person name="Rogers J."/>
            <person name="Van den Ackerveken G."/>
            <person name="Jones J.D."/>
            <person name="McDowell J.M."/>
            <person name="Beynon J."/>
            <person name="Tyler B.M."/>
        </authorList>
    </citation>
    <scope>NUCLEOTIDE SEQUENCE [LARGE SCALE GENOMIC DNA]</scope>
    <source>
        <strain evidence="3">Emoy2</strain>
    </source>
</reference>
<protein>
    <submittedName>
        <fullName evidence="2">Uncharacterized protein</fullName>
    </submittedName>
</protein>
<dbReference type="eggNOG" id="KOG1311">
    <property type="taxonomic scope" value="Eukaryota"/>
</dbReference>
<evidence type="ECO:0000313" key="2">
    <source>
        <dbReference type="EnsemblProtists" id="HpaP804528"/>
    </source>
</evidence>
<proteinExistence type="predicted"/>
<dbReference type="InParanoid" id="M4BE10"/>
<name>M4BE10_HYAAE</name>
<dbReference type="AlphaFoldDB" id="M4BE10"/>
<reference evidence="2" key="2">
    <citation type="submission" date="2015-06" db="UniProtKB">
        <authorList>
            <consortium name="EnsemblProtists"/>
        </authorList>
    </citation>
    <scope>IDENTIFICATION</scope>
    <source>
        <strain evidence="2">Emoy2</strain>
    </source>
</reference>
<keyword evidence="3" id="KW-1185">Reference proteome</keyword>
<dbReference type="Proteomes" id="UP000011713">
    <property type="component" value="Unassembled WGS sequence"/>
</dbReference>
<evidence type="ECO:0000256" key="1">
    <source>
        <dbReference type="SAM" id="MobiDB-lite"/>
    </source>
</evidence>
<evidence type="ECO:0000313" key="3">
    <source>
        <dbReference type="Proteomes" id="UP000011713"/>
    </source>
</evidence>
<dbReference type="VEuPathDB" id="FungiDB:HpaG804528"/>
<dbReference type="EnsemblProtists" id="HpaT804528">
    <property type="protein sequence ID" value="HpaP804528"/>
    <property type="gene ID" value="HpaG804528"/>
</dbReference>
<dbReference type="HOGENOM" id="CLU_981606_0_0_1"/>
<organism evidence="2 3">
    <name type="scientific">Hyaloperonospora arabidopsidis (strain Emoy2)</name>
    <name type="common">Downy mildew agent</name>
    <name type="synonym">Peronospora arabidopsidis</name>
    <dbReference type="NCBI Taxonomy" id="559515"/>
    <lineage>
        <taxon>Eukaryota</taxon>
        <taxon>Sar</taxon>
        <taxon>Stramenopiles</taxon>
        <taxon>Oomycota</taxon>
        <taxon>Peronosporomycetes</taxon>
        <taxon>Peronosporales</taxon>
        <taxon>Peronosporaceae</taxon>
        <taxon>Hyaloperonospora</taxon>
    </lineage>
</organism>
<accession>M4BE10</accession>
<feature type="region of interest" description="Disordered" evidence="1">
    <location>
        <begin position="34"/>
        <end position="68"/>
    </location>
</feature>
<dbReference type="EMBL" id="JH598169">
    <property type="status" value="NOT_ANNOTATED_CDS"/>
    <property type="molecule type" value="Genomic_DNA"/>
</dbReference>
<sequence>MNPTSDSRVSDESVRSEAEELAAIEAEVDDSLDVLSNRSGEIRERDSSRLGSSLHSKDSSGPRRGFGHHVNLAQQRGCLSNVSARSDVYTPRSESGDTSYLAAPYSPGMIGSLRSDASSLYFAAPSDEIDLRSASDMSSERVPADKISSDSSVVMFGRLPVRSPSGNRIVFLILLAQDVGRHGGALYRMAGLLSRSEQFDSGDRGRLTRSPVTTAVVPASHLDVIPGHHLVVDFLLFRSARAHNVLKCAQTHHWTKSIWLGATVHNNQYWISTGIVTVVREFSS</sequence>